<dbReference type="Pfam" id="PF03176">
    <property type="entry name" value="MMPL"/>
    <property type="match status" value="1"/>
</dbReference>
<protein>
    <recommendedName>
        <fullName evidence="6">Membrane transport protein MMPL domain-containing protein</fullName>
    </recommendedName>
</protein>
<evidence type="ECO:0000256" key="3">
    <source>
        <dbReference type="ARBA" id="ARBA00022989"/>
    </source>
</evidence>
<sequence>MELRQAYFETLKTTGTSVAFTGITLALGVSTWAFSSLKFQADMGLLLVLLFVWNMVGALVLMPALVSLLRVRHPTPTTRSNVQVGRLR</sequence>
<evidence type="ECO:0000259" key="6">
    <source>
        <dbReference type="Pfam" id="PF03176"/>
    </source>
</evidence>
<comment type="subcellular location">
    <subcellularLocation>
        <location evidence="1">Membrane</location>
        <topology evidence="1">Multi-pass membrane protein</topology>
    </subcellularLocation>
</comment>
<dbReference type="SUPFAM" id="SSF82866">
    <property type="entry name" value="Multidrug efflux transporter AcrB transmembrane domain"/>
    <property type="match status" value="1"/>
</dbReference>
<evidence type="ECO:0000256" key="1">
    <source>
        <dbReference type="ARBA" id="ARBA00004141"/>
    </source>
</evidence>
<evidence type="ECO:0000256" key="4">
    <source>
        <dbReference type="ARBA" id="ARBA00023136"/>
    </source>
</evidence>
<dbReference type="GO" id="GO:0016020">
    <property type="term" value="C:membrane"/>
    <property type="evidence" value="ECO:0007669"/>
    <property type="project" value="UniProtKB-SubCell"/>
</dbReference>
<evidence type="ECO:0000256" key="5">
    <source>
        <dbReference type="SAM" id="Phobius"/>
    </source>
</evidence>
<name>A0A5E7CR27_PSEFL</name>
<accession>A0A5E7CR27</accession>
<feature type="domain" description="Membrane transport protein MMPL" evidence="6">
    <location>
        <begin position="5"/>
        <end position="72"/>
    </location>
</feature>
<feature type="transmembrane region" description="Helical" evidence="5">
    <location>
        <begin position="12"/>
        <end position="34"/>
    </location>
</feature>
<evidence type="ECO:0000313" key="7">
    <source>
        <dbReference type="EMBL" id="VVO07443.1"/>
    </source>
</evidence>
<reference evidence="7 8" key="1">
    <citation type="submission" date="2019-09" db="EMBL/GenBank/DDBJ databases">
        <authorList>
            <person name="Chandra G."/>
            <person name="Truman W A."/>
        </authorList>
    </citation>
    <scope>NUCLEOTIDE SEQUENCE [LARGE SCALE GENOMIC DNA]</scope>
    <source>
        <strain evidence="7">PS691</strain>
    </source>
</reference>
<evidence type="ECO:0000313" key="8">
    <source>
        <dbReference type="Proteomes" id="UP000337909"/>
    </source>
</evidence>
<keyword evidence="4 5" id="KW-0472">Membrane</keyword>
<dbReference type="EMBL" id="CABVHQ010000029">
    <property type="protein sequence ID" value="VVO07443.1"/>
    <property type="molecule type" value="Genomic_DNA"/>
</dbReference>
<proteinExistence type="predicted"/>
<dbReference type="InterPro" id="IPR004869">
    <property type="entry name" value="MMPL_dom"/>
</dbReference>
<keyword evidence="2 5" id="KW-0812">Transmembrane</keyword>
<dbReference type="Proteomes" id="UP000337909">
    <property type="component" value="Unassembled WGS sequence"/>
</dbReference>
<keyword evidence="3 5" id="KW-1133">Transmembrane helix</keyword>
<evidence type="ECO:0000256" key="2">
    <source>
        <dbReference type="ARBA" id="ARBA00022692"/>
    </source>
</evidence>
<organism evidence="7 8">
    <name type="scientific">Pseudomonas fluorescens</name>
    <dbReference type="NCBI Taxonomy" id="294"/>
    <lineage>
        <taxon>Bacteria</taxon>
        <taxon>Pseudomonadati</taxon>
        <taxon>Pseudomonadota</taxon>
        <taxon>Gammaproteobacteria</taxon>
        <taxon>Pseudomonadales</taxon>
        <taxon>Pseudomonadaceae</taxon>
        <taxon>Pseudomonas</taxon>
    </lineage>
</organism>
<dbReference type="AlphaFoldDB" id="A0A5E7CR27"/>
<gene>
    <name evidence="7" type="ORF">PS691_03128</name>
</gene>
<feature type="transmembrane region" description="Helical" evidence="5">
    <location>
        <begin position="46"/>
        <end position="69"/>
    </location>
</feature>
<dbReference type="Gene3D" id="1.20.1640.10">
    <property type="entry name" value="Multidrug efflux transporter AcrB transmembrane domain"/>
    <property type="match status" value="1"/>
</dbReference>